<evidence type="ECO:0000313" key="8">
    <source>
        <dbReference type="Proteomes" id="UP001233314"/>
    </source>
</evidence>
<dbReference type="RefSeq" id="WP_305028584.1">
    <property type="nucleotide sequence ID" value="NZ_JAUQTA010000002.1"/>
</dbReference>
<keyword evidence="2" id="KW-1003">Cell membrane</keyword>
<feature type="transmembrane region" description="Helical" evidence="6">
    <location>
        <begin position="50"/>
        <end position="72"/>
    </location>
</feature>
<dbReference type="PANTHER" id="PTHR23513">
    <property type="entry name" value="INTEGRAL MEMBRANE EFFLUX PROTEIN-RELATED"/>
    <property type="match status" value="1"/>
</dbReference>
<feature type="transmembrane region" description="Helical" evidence="6">
    <location>
        <begin position="352"/>
        <end position="379"/>
    </location>
</feature>
<evidence type="ECO:0000256" key="4">
    <source>
        <dbReference type="ARBA" id="ARBA00022989"/>
    </source>
</evidence>
<dbReference type="EMBL" id="JAUQTA010000002">
    <property type="protein sequence ID" value="MDO7869173.1"/>
    <property type="molecule type" value="Genomic_DNA"/>
</dbReference>
<comment type="caution">
    <text evidence="7">The sequence shown here is derived from an EMBL/GenBank/DDBJ whole genome shotgun (WGS) entry which is preliminary data.</text>
</comment>
<dbReference type="Gene3D" id="1.20.1250.20">
    <property type="entry name" value="MFS general substrate transporter like domains"/>
    <property type="match status" value="1"/>
</dbReference>
<feature type="transmembrane region" description="Helical" evidence="6">
    <location>
        <begin position="262"/>
        <end position="283"/>
    </location>
</feature>
<name>A0ABT9B4J4_9ACTN</name>
<evidence type="ECO:0000313" key="7">
    <source>
        <dbReference type="EMBL" id="MDO7869173.1"/>
    </source>
</evidence>
<dbReference type="Pfam" id="PF07690">
    <property type="entry name" value="MFS_1"/>
    <property type="match status" value="1"/>
</dbReference>
<comment type="subcellular location">
    <subcellularLocation>
        <location evidence="1">Cell membrane</location>
        <topology evidence="1">Multi-pass membrane protein</topology>
    </subcellularLocation>
</comment>
<feature type="transmembrane region" description="Helical" evidence="6">
    <location>
        <begin position="92"/>
        <end position="119"/>
    </location>
</feature>
<evidence type="ECO:0000256" key="5">
    <source>
        <dbReference type="ARBA" id="ARBA00023136"/>
    </source>
</evidence>
<dbReference type="Proteomes" id="UP001233314">
    <property type="component" value="Unassembled WGS sequence"/>
</dbReference>
<keyword evidence="4 6" id="KW-1133">Transmembrane helix</keyword>
<proteinExistence type="predicted"/>
<evidence type="ECO:0000256" key="6">
    <source>
        <dbReference type="SAM" id="Phobius"/>
    </source>
</evidence>
<keyword evidence="8" id="KW-1185">Reference proteome</keyword>
<evidence type="ECO:0000256" key="2">
    <source>
        <dbReference type="ARBA" id="ARBA00022475"/>
    </source>
</evidence>
<dbReference type="InterPro" id="IPR011701">
    <property type="entry name" value="MFS"/>
</dbReference>
<feature type="transmembrane region" description="Helical" evidence="6">
    <location>
        <begin position="178"/>
        <end position="199"/>
    </location>
</feature>
<keyword evidence="3 6" id="KW-0812">Transmembrane</keyword>
<dbReference type="InterPro" id="IPR036259">
    <property type="entry name" value="MFS_trans_sf"/>
</dbReference>
<feature type="transmembrane region" description="Helical" evidence="6">
    <location>
        <begin position="20"/>
        <end position="43"/>
    </location>
</feature>
<keyword evidence="5 6" id="KW-0472">Membrane</keyword>
<sequence length="410" mass="40672">MSTLVDRLVPARLGPDVRRLVGATWLGQLADGMAMVAGPLAVASLTASPFLVAVAVALHRLPVLLAGPYAAFLADLVNRRLLVVGADLVRAAVLALVALLLALGAASLSVLLVVMVVLGGAETLADAARGPVLPMLVDQAHEQDTVGARLDGGFVAGTQLVGPALGAALFAVGRPAPFLVQTLLVAAAAAAFARIRLAGPSRGPAPVGERRPVRTGLRRIAVDPALSGLVLSGLAAQAAWAGGWALLVVYAKVQLGLGPTGFGLLVATAAVGGMVGVAVRPLVGWLTHRVRAVTPGRIVLAGLGLEASGQLTLARLHDRWGAAATVAALAAVGFVAGDVARELRRARTAGEGAADAVAAATATLGLAAAVAGCLAGGLLAALGGIAAAYVGGAAVLGLALILLFRRVVAL</sequence>
<evidence type="ECO:0000256" key="3">
    <source>
        <dbReference type="ARBA" id="ARBA00022692"/>
    </source>
</evidence>
<evidence type="ECO:0000256" key="1">
    <source>
        <dbReference type="ARBA" id="ARBA00004651"/>
    </source>
</evidence>
<reference evidence="7 8" key="1">
    <citation type="submission" date="2023-07" db="EMBL/GenBank/DDBJ databases">
        <title>Nocardioides sp. nov WY-20 isolated from soil.</title>
        <authorList>
            <person name="Liu B."/>
            <person name="Wan Y."/>
        </authorList>
    </citation>
    <scope>NUCLEOTIDE SEQUENCE [LARGE SCALE GENOMIC DNA]</scope>
    <source>
        <strain evidence="7 8">WY-20</strain>
    </source>
</reference>
<dbReference type="SUPFAM" id="SSF103473">
    <property type="entry name" value="MFS general substrate transporter"/>
    <property type="match status" value="1"/>
</dbReference>
<organism evidence="7 8">
    <name type="scientific">Nocardioides jiangxiensis</name>
    <dbReference type="NCBI Taxonomy" id="3064524"/>
    <lineage>
        <taxon>Bacteria</taxon>
        <taxon>Bacillati</taxon>
        <taxon>Actinomycetota</taxon>
        <taxon>Actinomycetes</taxon>
        <taxon>Propionibacteriales</taxon>
        <taxon>Nocardioidaceae</taxon>
        <taxon>Nocardioides</taxon>
    </lineage>
</organism>
<dbReference type="PANTHER" id="PTHR23513:SF6">
    <property type="entry name" value="MAJOR FACILITATOR SUPERFAMILY ASSOCIATED DOMAIN-CONTAINING PROTEIN"/>
    <property type="match status" value="1"/>
</dbReference>
<accession>A0ABT9B4J4</accession>
<feature type="transmembrane region" description="Helical" evidence="6">
    <location>
        <begin position="385"/>
        <end position="404"/>
    </location>
</feature>
<gene>
    <name evidence="7" type="ORF">Q5722_12450</name>
</gene>
<feature type="transmembrane region" description="Helical" evidence="6">
    <location>
        <begin position="220"/>
        <end position="250"/>
    </location>
</feature>
<protein>
    <submittedName>
        <fullName evidence="7">MFS transporter</fullName>
    </submittedName>
</protein>